<evidence type="ECO:0000313" key="2">
    <source>
        <dbReference type="EMBL" id="KAG2589141.1"/>
    </source>
</evidence>
<sequence length="592" mass="66132">MQGLRHRKLTSKKDAIRGGSNQTGSTERSIAAGGKSKRANTKRVGAHTGSSERRSADGSNSRMVGVDDGHTRRINADGVDSTMVGGANGEHSERSSANGMNHERVANGVHSQLNGTSDGANCELNGTSDGLNSPLNGASDGVRLDAPKRGRAKMSRTELKMAPRSGRFKYVNYNPKGLKYPSQVGAILKREYPGIIKVYDEHGTVVKQHPALSWNDYYWKKNREGICYARRVKQEFLSLFTVHPQCKRAADKILEAYLVRRVSNMVYQLRLEAVKVYFHRRNEECDDTRARTIELTEEQYLTCRLEWCNKATWAWFSKYWTIDEYKRKRRRAQESCMSSEDNAQNRGGSRNFTETQQLLEHTFGTEKSGTLNTYAVMKSGFKTVDSTGKAGLIRSQKAQRRLDDYRELVPDENSHELDGKALHIVGNGMKHGRVPIGDGAVDKAAVLIHSKSVPFKPINPADYEKVLKENEQLKETNGILIEQINVNHALIMKMYSDFGKEPPPELLGRLGSLDACRQQAVGSPHGCSHSVHDRSNNENMDESDDDDYNESDDDDYNESDDDDDGSFEGNGDDDPELEGEDDDNNEAVGGDR</sequence>
<feature type="compositionally biased region" description="Basic and acidic residues" evidence="1">
    <location>
        <begin position="65"/>
        <end position="75"/>
    </location>
</feature>
<feature type="compositionally biased region" description="Polar residues" evidence="1">
    <location>
        <begin position="19"/>
        <end position="28"/>
    </location>
</feature>
<keyword evidence="3" id="KW-1185">Reference proteome</keyword>
<dbReference type="EMBL" id="CM029046">
    <property type="protein sequence ID" value="KAG2589141.1"/>
    <property type="molecule type" value="Genomic_DNA"/>
</dbReference>
<comment type="caution">
    <text evidence="2">The sequence shown here is derived from an EMBL/GenBank/DDBJ whole genome shotgun (WGS) entry which is preliminary data.</text>
</comment>
<gene>
    <name evidence="2" type="ORF">PVAP13_5NG225500</name>
</gene>
<feature type="region of interest" description="Disordered" evidence="1">
    <location>
        <begin position="1"/>
        <end position="97"/>
    </location>
</feature>
<feature type="region of interest" description="Disordered" evidence="1">
    <location>
        <begin position="519"/>
        <end position="592"/>
    </location>
</feature>
<proteinExistence type="predicted"/>
<accession>A0A8T0RRX3</accession>
<dbReference type="AlphaFoldDB" id="A0A8T0RRX3"/>
<feature type="region of interest" description="Disordered" evidence="1">
    <location>
        <begin position="125"/>
        <end position="145"/>
    </location>
</feature>
<evidence type="ECO:0000256" key="1">
    <source>
        <dbReference type="SAM" id="MobiDB-lite"/>
    </source>
</evidence>
<protein>
    <submittedName>
        <fullName evidence="2">Uncharacterized protein</fullName>
    </submittedName>
</protein>
<organism evidence="2 3">
    <name type="scientific">Panicum virgatum</name>
    <name type="common">Blackwell switchgrass</name>
    <dbReference type="NCBI Taxonomy" id="38727"/>
    <lineage>
        <taxon>Eukaryota</taxon>
        <taxon>Viridiplantae</taxon>
        <taxon>Streptophyta</taxon>
        <taxon>Embryophyta</taxon>
        <taxon>Tracheophyta</taxon>
        <taxon>Spermatophyta</taxon>
        <taxon>Magnoliopsida</taxon>
        <taxon>Liliopsida</taxon>
        <taxon>Poales</taxon>
        <taxon>Poaceae</taxon>
        <taxon>PACMAD clade</taxon>
        <taxon>Panicoideae</taxon>
        <taxon>Panicodae</taxon>
        <taxon>Paniceae</taxon>
        <taxon>Panicinae</taxon>
        <taxon>Panicum</taxon>
        <taxon>Panicum sect. Hiantes</taxon>
    </lineage>
</organism>
<feature type="compositionally biased region" description="Basic residues" evidence="1">
    <location>
        <begin position="35"/>
        <end position="45"/>
    </location>
</feature>
<dbReference type="InterPro" id="IPR039266">
    <property type="entry name" value="EN-1/SPM"/>
</dbReference>
<dbReference type="Proteomes" id="UP000823388">
    <property type="component" value="Chromosome 5N"/>
</dbReference>
<feature type="compositionally biased region" description="Acidic residues" evidence="1">
    <location>
        <begin position="539"/>
        <end position="585"/>
    </location>
</feature>
<dbReference type="PANTHER" id="PTHR33157:SF10">
    <property type="entry name" value="TRANSPOSASE MUDR PLANT DOMAIN-CONTAINING PROTEIN"/>
    <property type="match status" value="1"/>
</dbReference>
<dbReference type="GO" id="GO:0032196">
    <property type="term" value="P:transposition"/>
    <property type="evidence" value="ECO:0007669"/>
    <property type="project" value="InterPro"/>
</dbReference>
<evidence type="ECO:0000313" key="3">
    <source>
        <dbReference type="Proteomes" id="UP000823388"/>
    </source>
</evidence>
<dbReference type="PANTHER" id="PTHR33157">
    <property type="entry name" value="AUTONOMOUS TRANSPOSABLE ELEMENT EN-1 MOSAIC PROTEIN-RELATED"/>
    <property type="match status" value="1"/>
</dbReference>
<feature type="compositionally biased region" description="Polar residues" evidence="1">
    <location>
        <begin position="125"/>
        <end position="136"/>
    </location>
</feature>
<feature type="compositionally biased region" description="Basic residues" evidence="1">
    <location>
        <begin position="1"/>
        <end position="10"/>
    </location>
</feature>
<name>A0A8T0RRX3_PANVG</name>
<reference evidence="2" key="1">
    <citation type="submission" date="2020-05" db="EMBL/GenBank/DDBJ databases">
        <title>WGS assembly of Panicum virgatum.</title>
        <authorList>
            <person name="Lovell J.T."/>
            <person name="Jenkins J."/>
            <person name="Shu S."/>
            <person name="Juenger T.E."/>
            <person name="Schmutz J."/>
        </authorList>
    </citation>
    <scope>NUCLEOTIDE SEQUENCE</scope>
    <source>
        <strain evidence="2">AP13</strain>
    </source>
</reference>